<dbReference type="Proteomes" id="UP000252254">
    <property type="component" value="Unassembled WGS sequence"/>
</dbReference>
<reference evidence="2 3" key="1">
    <citation type="submission" date="2018-06" db="EMBL/GenBank/DDBJ databases">
        <title>Genomic Encyclopedia of Type Strains, Phase IV (KMG-IV): sequencing the most valuable type-strain genomes for metagenomic binning, comparative biology and taxonomic classification.</title>
        <authorList>
            <person name="Goeker M."/>
        </authorList>
    </citation>
    <scope>NUCLEOTIDE SEQUENCE [LARGE SCALE GENOMIC DNA]</scope>
    <source>
        <strain evidence="2 3">DSM 15140</strain>
    </source>
</reference>
<keyword evidence="2" id="KW-0808">Transferase</keyword>
<dbReference type="GO" id="GO:0016747">
    <property type="term" value="F:acyltransferase activity, transferring groups other than amino-acyl groups"/>
    <property type="evidence" value="ECO:0007669"/>
    <property type="project" value="InterPro"/>
</dbReference>
<dbReference type="OrthoDB" id="2423856at2"/>
<evidence type="ECO:0000313" key="3">
    <source>
        <dbReference type="Proteomes" id="UP000252254"/>
    </source>
</evidence>
<dbReference type="PROSITE" id="PS51186">
    <property type="entry name" value="GNAT"/>
    <property type="match status" value="1"/>
</dbReference>
<keyword evidence="3" id="KW-1185">Reference proteome</keyword>
<feature type="domain" description="N-acetyltransferase" evidence="1">
    <location>
        <begin position="6"/>
        <end position="147"/>
    </location>
</feature>
<dbReference type="InterPro" id="IPR016181">
    <property type="entry name" value="Acyl_CoA_acyltransferase"/>
</dbReference>
<dbReference type="EMBL" id="QNRI01000006">
    <property type="protein sequence ID" value="RBO98034.1"/>
    <property type="molecule type" value="Genomic_DNA"/>
</dbReference>
<dbReference type="RefSeq" id="WP_113868877.1">
    <property type="nucleotide sequence ID" value="NZ_BAABQN010000008.1"/>
</dbReference>
<gene>
    <name evidence="2" type="ORF">DES48_10654</name>
</gene>
<dbReference type="Gene3D" id="3.40.630.30">
    <property type="match status" value="1"/>
</dbReference>
<accession>A0A366E989</accession>
<dbReference type="Pfam" id="PF00583">
    <property type="entry name" value="Acetyltransf_1"/>
    <property type="match status" value="1"/>
</dbReference>
<organism evidence="2 3">
    <name type="scientific">Paraliobacillus ryukyuensis</name>
    <dbReference type="NCBI Taxonomy" id="200904"/>
    <lineage>
        <taxon>Bacteria</taxon>
        <taxon>Bacillati</taxon>
        <taxon>Bacillota</taxon>
        <taxon>Bacilli</taxon>
        <taxon>Bacillales</taxon>
        <taxon>Bacillaceae</taxon>
        <taxon>Paraliobacillus</taxon>
    </lineage>
</organism>
<name>A0A366E989_9BACI</name>
<sequence>MLQDTETVRQLTLDDHELVTKMHTNIADDYVKNIFPDLVKSQTHGLFGWFQGEYLVSIAGYSLFPGGYAMLGRLRSDVRFRTNGYATKLLAHIIKTLTMNPEIKWVGANTNIHNHAARKVVDKLGMKEITKLHSYPVKEGREVKGLDGPVWNRVDDIKQKRQLLHWLKEENALGVYPYECFYPFPYTDELVTDEDLNQSTFYLNPTEDRFMVIKNDQKQEWFAQVKYFWNDHFQQEGFWNTVNQHVKVDPLQPKTRIEFSEQGKQNIPNIDVFDVSDGWVLYGR</sequence>
<dbReference type="SUPFAM" id="SSF55729">
    <property type="entry name" value="Acyl-CoA N-acyltransferases (Nat)"/>
    <property type="match status" value="1"/>
</dbReference>
<proteinExistence type="predicted"/>
<comment type="caution">
    <text evidence="2">The sequence shown here is derived from an EMBL/GenBank/DDBJ whole genome shotgun (WGS) entry which is preliminary data.</text>
</comment>
<evidence type="ECO:0000259" key="1">
    <source>
        <dbReference type="PROSITE" id="PS51186"/>
    </source>
</evidence>
<dbReference type="InterPro" id="IPR000182">
    <property type="entry name" value="GNAT_dom"/>
</dbReference>
<protein>
    <submittedName>
        <fullName evidence="2">Acetyltransferase (GNAT) family protein</fullName>
    </submittedName>
</protein>
<dbReference type="AlphaFoldDB" id="A0A366E989"/>
<evidence type="ECO:0000313" key="2">
    <source>
        <dbReference type="EMBL" id="RBO98034.1"/>
    </source>
</evidence>